<proteinExistence type="predicted"/>
<evidence type="ECO:0000256" key="1">
    <source>
        <dbReference type="ARBA" id="ARBA00004141"/>
    </source>
</evidence>
<sequence>MTDQKLTRSTDAVSTDTAVMRALKKIRVPATQRNRELGLLAFAIAVYGAAVTLVQLGATGAIETGFLILAAVPAVLALITHVVLRLRARDADPFVLPIATVLTGLGIAMIYRIDLADQATGWDATGHRQIAWAVIAMLAALAVLIFVRNYRVLFRYTYLSGLIGILLLLLPFVPGLGTDQNADVWVSLGFVSFQPGELAKICLAIFFAGYLVRTRESLTSTGTRFLFMTWPRARELGPVLIIWLVSLGIIVLQRDLGTGLLIFGMFVAMLYVATGKTSWVLIGLVLVASGAFLASRVLPYVNGRFANWLHAFDPEVIDRDGGSYQLVQGIFGLSHGGLFGTGFGQGRPYITPLSQSDYIVPSLGEELGLVGLFAILALYMVFTSRGIRIGLAGQDDFGKLLATGFSFTIALQVFIMVGGVTRVIPLTGLTTPFLAAGGSSLIANWIIVAFLLRISDAVRSRPRVVIG</sequence>
<feature type="transmembrane region" description="Helical" evidence="6">
    <location>
        <begin position="193"/>
        <end position="212"/>
    </location>
</feature>
<feature type="transmembrane region" description="Helical" evidence="6">
    <location>
        <begin position="233"/>
        <end position="250"/>
    </location>
</feature>
<feature type="transmembrane region" description="Helical" evidence="6">
    <location>
        <begin position="91"/>
        <end position="110"/>
    </location>
</feature>
<feature type="transmembrane region" description="Helical" evidence="6">
    <location>
        <begin position="64"/>
        <end position="84"/>
    </location>
</feature>
<name>A0A1G6JCE2_9MICO</name>
<dbReference type="STRING" id="993073.AS029_07620"/>
<keyword evidence="7" id="KW-0132">Cell division</keyword>
<dbReference type="GO" id="GO:0005886">
    <property type="term" value="C:plasma membrane"/>
    <property type="evidence" value="ECO:0007669"/>
    <property type="project" value="TreeGrafter"/>
</dbReference>
<accession>A0A1G6JCE2</accession>
<dbReference type="PANTHER" id="PTHR30474:SF3">
    <property type="entry name" value="PEPTIDOGLYCAN GLYCOSYLTRANSFERASE RODA"/>
    <property type="match status" value="1"/>
</dbReference>
<dbReference type="Pfam" id="PF01098">
    <property type="entry name" value="FTSW_RODA_SPOVE"/>
    <property type="match status" value="1"/>
</dbReference>
<evidence type="ECO:0000256" key="5">
    <source>
        <dbReference type="ARBA" id="ARBA00023136"/>
    </source>
</evidence>
<keyword evidence="3" id="KW-0133">Cell shape</keyword>
<feature type="transmembrane region" description="Helical" evidence="6">
    <location>
        <begin position="130"/>
        <end position="147"/>
    </location>
</feature>
<dbReference type="RefSeq" id="WP_058231974.1">
    <property type="nucleotide sequence ID" value="NZ_FMYG01000003.1"/>
</dbReference>
<dbReference type="GO" id="GO:0051301">
    <property type="term" value="P:cell division"/>
    <property type="evidence" value="ECO:0007669"/>
    <property type="project" value="UniProtKB-KW"/>
</dbReference>
<feature type="transmembrane region" description="Helical" evidence="6">
    <location>
        <begin position="279"/>
        <end position="298"/>
    </location>
</feature>
<keyword evidence="5 6" id="KW-0472">Membrane</keyword>
<feature type="transmembrane region" description="Helical" evidence="6">
    <location>
        <begin position="154"/>
        <end position="173"/>
    </location>
</feature>
<evidence type="ECO:0000256" key="4">
    <source>
        <dbReference type="ARBA" id="ARBA00022989"/>
    </source>
</evidence>
<feature type="transmembrane region" description="Helical" evidence="6">
    <location>
        <begin position="256"/>
        <end position="272"/>
    </location>
</feature>
<evidence type="ECO:0000256" key="6">
    <source>
        <dbReference type="SAM" id="Phobius"/>
    </source>
</evidence>
<dbReference type="EMBL" id="FMYG01000003">
    <property type="protein sequence ID" value="SDC16408.1"/>
    <property type="molecule type" value="Genomic_DNA"/>
</dbReference>
<evidence type="ECO:0000256" key="2">
    <source>
        <dbReference type="ARBA" id="ARBA00022692"/>
    </source>
</evidence>
<dbReference type="GO" id="GO:0032153">
    <property type="term" value="C:cell division site"/>
    <property type="evidence" value="ECO:0007669"/>
    <property type="project" value="TreeGrafter"/>
</dbReference>
<protein>
    <submittedName>
        <fullName evidence="7">Cell division protein FtsW, lipid II flippase</fullName>
    </submittedName>
</protein>
<feature type="transmembrane region" description="Helical" evidence="6">
    <location>
        <begin position="433"/>
        <end position="452"/>
    </location>
</feature>
<dbReference type="GO" id="GO:0008360">
    <property type="term" value="P:regulation of cell shape"/>
    <property type="evidence" value="ECO:0007669"/>
    <property type="project" value="UniProtKB-KW"/>
</dbReference>
<evidence type="ECO:0000256" key="3">
    <source>
        <dbReference type="ARBA" id="ARBA00022960"/>
    </source>
</evidence>
<keyword evidence="2 6" id="KW-0812">Transmembrane</keyword>
<dbReference type="PANTHER" id="PTHR30474">
    <property type="entry name" value="CELL CYCLE PROTEIN"/>
    <property type="match status" value="1"/>
</dbReference>
<dbReference type="Proteomes" id="UP000183203">
    <property type="component" value="Unassembled WGS sequence"/>
</dbReference>
<keyword evidence="4 6" id="KW-1133">Transmembrane helix</keyword>
<dbReference type="OrthoDB" id="9812661at2"/>
<reference evidence="7 8" key="1">
    <citation type="submission" date="2016-09" db="EMBL/GenBank/DDBJ databases">
        <authorList>
            <person name="Capua I."/>
            <person name="De Benedictis P."/>
            <person name="Joannis T."/>
            <person name="Lombin L.H."/>
            <person name="Cattoli G."/>
        </authorList>
    </citation>
    <scope>NUCLEOTIDE SEQUENCE [LARGE SCALE GENOMIC DNA]</scope>
    <source>
        <strain evidence="7 8">NIO-1002</strain>
    </source>
</reference>
<gene>
    <name evidence="7" type="ORF">SAMN05216418_1781</name>
</gene>
<feature type="transmembrane region" description="Helical" evidence="6">
    <location>
        <begin position="37"/>
        <end position="58"/>
    </location>
</feature>
<comment type="subcellular location">
    <subcellularLocation>
        <location evidence="1">Membrane</location>
        <topology evidence="1">Multi-pass membrane protein</topology>
    </subcellularLocation>
</comment>
<feature type="transmembrane region" description="Helical" evidence="6">
    <location>
        <begin position="367"/>
        <end position="388"/>
    </location>
</feature>
<evidence type="ECO:0000313" key="8">
    <source>
        <dbReference type="Proteomes" id="UP000183203"/>
    </source>
</evidence>
<feature type="transmembrane region" description="Helical" evidence="6">
    <location>
        <begin position="400"/>
        <end position="421"/>
    </location>
</feature>
<evidence type="ECO:0000313" key="7">
    <source>
        <dbReference type="EMBL" id="SDC16408.1"/>
    </source>
</evidence>
<organism evidence="7 8">
    <name type="scientific">Microbacterium enclense</name>
    <dbReference type="NCBI Taxonomy" id="993073"/>
    <lineage>
        <taxon>Bacteria</taxon>
        <taxon>Bacillati</taxon>
        <taxon>Actinomycetota</taxon>
        <taxon>Actinomycetes</taxon>
        <taxon>Micrococcales</taxon>
        <taxon>Microbacteriaceae</taxon>
        <taxon>Microbacterium</taxon>
    </lineage>
</organism>
<keyword evidence="7" id="KW-0131">Cell cycle</keyword>
<dbReference type="AlphaFoldDB" id="A0A1G6JCE2"/>
<dbReference type="GO" id="GO:0015648">
    <property type="term" value="F:lipid-linked peptidoglycan transporter activity"/>
    <property type="evidence" value="ECO:0007669"/>
    <property type="project" value="TreeGrafter"/>
</dbReference>
<dbReference type="InterPro" id="IPR001182">
    <property type="entry name" value="FtsW/RodA"/>
</dbReference>